<keyword evidence="3" id="KW-1185">Reference proteome</keyword>
<dbReference type="PANTHER" id="PTHR13622">
    <property type="entry name" value="THIAMIN PYROPHOSPHOKINASE"/>
    <property type="match status" value="1"/>
</dbReference>
<evidence type="ECO:0000313" key="2">
    <source>
        <dbReference type="EMBL" id="KAF9467772.1"/>
    </source>
</evidence>
<dbReference type="InterPro" id="IPR000086">
    <property type="entry name" value="NUDIX_hydrolase_dom"/>
</dbReference>
<gene>
    <name evidence="2" type="ORF">BDZ94DRAFT_1148279</name>
</gene>
<keyword evidence="2" id="KW-0378">Hydrolase</keyword>
<feature type="domain" description="Nudix hydrolase" evidence="1">
    <location>
        <begin position="53"/>
        <end position="198"/>
    </location>
</feature>
<dbReference type="Proteomes" id="UP000807353">
    <property type="component" value="Unassembled WGS sequence"/>
</dbReference>
<dbReference type="PANTHER" id="PTHR13622:SF8">
    <property type="entry name" value="THIAMIN PYROPHOSPHOKINASE 1"/>
    <property type="match status" value="1"/>
</dbReference>
<dbReference type="Pfam" id="PF00293">
    <property type="entry name" value="NUDIX"/>
    <property type="match status" value="1"/>
</dbReference>
<feature type="non-terminal residue" evidence="2">
    <location>
        <position position="231"/>
    </location>
</feature>
<dbReference type="Gene3D" id="3.90.79.10">
    <property type="entry name" value="Nucleoside Triphosphate Pyrophosphohydrolase"/>
    <property type="match status" value="1"/>
</dbReference>
<dbReference type="AlphaFoldDB" id="A0A9P5YF66"/>
<dbReference type="CDD" id="cd03676">
    <property type="entry name" value="NUDIX_Tnr3_like"/>
    <property type="match status" value="1"/>
</dbReference>
<comment type="caution">
    <text evidence="2">The sequence shown here is derived from an EMBL/GenBank/DDBJ whole genome shotgun (WGS) entry which is preliminary data.</text>
</comment>
<name>A0A9P5YF66_9AGAR</name>
<evidence type="ECO:0000313" key="3">
    <source>
        <dbReference type="Proteomes" id="UP000807353"/>
    </source>
</evidence>
<dbReference type="OrthoDB" id="10261522at2759"/>
<organism evidence="2 3">
    <name type="scientific">Collybia nuda</name>
    <dbReference type="NCBI Taxonomy" id="64659"/>
    <lineage>
        <taxon>Eukaryota</taxon>
        <taxon>Fungi</taxon>
        <taxon>Dikarya</taxon>
        <taxon>Basidiomycota</taxon>
        <taxon>Agaricomycotina</taxon>
        <taxon>Agaricomycetes</taxon>
        <taxon>Agaricomycetidae</taxon>
        <taxon>Agaricales</taxon>
        <taxon>Tricholomatineae</taxon>
        <taxon>Clitocybaceae</taxon>
        <taxon>Collybia</taxon>
    </lineage>
</organism>
<accession>A0A9P5YF66</accession>
<proteinExistence type="predicted"/>
<sequence length="231" mass="25465">ELVSAWRKQGLFSDILSHWSNEPCPAFWPSNSEKELAIKKVAFSIERAALPLFSLPNYGVLLIGATAIGELKLWVPRRSPTKKTFPGLLDVTVGGGIALNQTATSAIIRECTEEASFGEATVRKYISQAGAMHYHNRSPKGWLLPGHYTLFTLPLPSDVRPRLNHDDGEVDSFSLMSVEDVLDELEAGAFKPSSALAYVRFLIQQGKINQHTERYFDAIREALEASPGPAV</sequence>
<reference evidence="2" key="1">
    <citation type="submission" date="2020-11" db="EMBL/GenBank/DDBJ databases">
        <authorList>
            <consortium name="DOE Joint Genome Institute"/>
            <person name="Ahrendt S."/>
            <person name="Riley R."/>
            <person name="Andreopoulos W."/>
            <person name="Labutti K."/>
            <person name="Pangilinan J."/>
            <person name="Ruiz-Duenas F.J."/>
            <person name="Barrasa J.M."/>
            <person name="Sanchez-Garcia M."/>
            <person name="Camarero S."/>
            <person name="Miyauchi S."/>
            <person name="Serrano A."/>
            <person name="Linde D."/>
            <person name="Babiker R."/>
            <person name="Drula E."/>
            <person name="Ayuso-Fernandez I."/>
            <person name="Pacheco R."/>
            <person name="Padilla G."/>
            <person name="Ferreira P."/>
            <person name="Barriuso J."/>
            <person name="Kellner H."/>
            <person name="Castanera R."/>
            <person name="Alfaro M."/>
            <person name="Ramirez L."/>
            <person name="Pisabarro A.G."/>
            <person name="Kuo A."/>
            <person name="Tritt A."/>
            <person name="Lipzen A."/>
            <person name="He G."/>
            <person name="Yan M."/>
            <person name="Ng V."/>
            <person name="Cullen D."/>
            <person name="Martin F."/>
            <person name="Rosso M.-N."/>
            <person name="Henrissat B."/>
            <person name="Hibbett D."/>
            <person name="Martinez A.T."/>
            <person name="Grigoriev I.V."/>
        </authorList>
    </citation>
    <scope>NUCLEOTIDE SEQUENCE</scope>
    <source>
        <strain evidence="2">CBS 247.69</strain>
    </source>
</reference>
<protein>
    <submittedName>
        <fullName evidence="2">NUDIX hydrolase domain-like protein</fullName>
    </submittedName>
</protein>
<dbReference type="GO" id="GO:0044715">
    <property type="term" value="F:8-oxo-dGDP phosphatase activity"/>
    <property type="evidence" value="ECO:0007669"/>
    <property type="project" value="TreeGrafter"/>
</dbReference>
<feature type="non-terminal residue" evidence="2">
    <location>
        <position position="1"/>
    </location>
</feature>
<dbReference type="EMBL" id="MU150235">
    <property type="protein sequence ID" value="KAF9467772.1"/>
    <property type="molecule type" value="Genomic_DNA"/>
</dbReference>
<dbReference type="PROSITE" id="PS51462">
    <property type="entry name" value="NUDIX"/>
    <property type="match status" value="1"/>
</dbReference>
<dbReference type="InterPro" id="IPR015797">
    <property type="entry name" value="NUDIX_hydrolase-like_dom_sf"/>
</dbReference>
<dbReference type="SUPFAM" id="SSF55811">
    <property type="entry name" value="Nudix"/>
    <property type="match status" value="1"/>
</dbReference>
<evidence type="ECO:0000259" key="1">
    <source>
        <dbReference type="PROSITE" id="PS51462"/>
    </source>
</evidence>